<keyword evidence="3" id="KW-1185">Reference proteome</keyword>
<feature type="domain" description="VOC" evidence="1">
    <location>
        <begin position="7"/>
        <end position="131"/>
    </location>
</feature>
<dbReference type="EMBL" id="BMIW01000014">
    <property type="protein sequence ID" value="GGG00321.1"/>
    <property type="molecule type" value="Genomic_DNA"/>
</dbReference>
<dbReference type="InterPro" id="IPR052537">
    <property type="entry name" value="Extradiol_RC_dioxygenase"/>
</dbReference>
<evidence type="ECO:0000313" key="3">
    <source>
        <dbReference type="Proteomes" id="UP000608420"/>
    </source>
</evidence>
<keyword evidence="2" id="KW-0223">Dioxygenase</keyword>
<dbReference type="PANTHER" id="PTHR36110">
    <property type="entry name" value="RING-CLEAVING DIOXYGENASE MHQE-RELATED"/>
    <property type="match status" value="1"/>
</dbReference>
<dbReference type="GO" id="GO:0051213">
    <property type="term" value="F:dioxygenase activity"/>
    <property type="evidence" value="ECO:0007669"/>
    <property type="project" value="UniProtKB-KW"/>
</dbReference>
<gene>
    <name evidence="2" type="ORF">GCM10010913_22640</name>
</gene>
<dbReference type="CDD" id="cd08347">
    <property type="entry name" value="PcpA_C_like"/>
    <property type="match status" value="1"/>
</dbReference>
<dbReference type="Gene3D" id="3.10.180.10">
    <property type="entry name" value="2,3-Dihydroxybiphenyl 1,2-Dioxygenase, domain 1"/>
    <property type="match status" value="2"/>
</dbReference>
<evidence type="ECO:0000313" key="2">
    <source>
        <dbReference type="EMBL" id="GGG00321.1"/>
    </source>
</evidence>
<dbReference type="PROSITE" id="PS51819">
    <property type="entry name" value="VOC"/>
    <property type="match status" value="2"/>
</dbReference>
<dbReference type="PANTHER" id="PTHR36110:SF2">
    <property type="entry name" value="RING-CLEAVING DIOXYGENASE MHQE-RELATED"/>
    <property type="match status" value="1"/>
</dbReference>
<evidence type="ECO:0000259" key="1">
    <source>
        <dbReference type="PROSITE" id="PS51819"/>
    </source>
</evidence>
<dbReference type="Proteomes" id="UP000608420">
    <property type="component" value="Unassembled WGS sequence"/>
</dbReference>
<dbReference type="SUPFAM" id="SSF54593">
    <property type="entry name" value="Glyoxalase/Bleomycin resistance protein/Dihydroxybiphenyl dioxygenase"/>
    <property type="match status" value="1"/>
</dbReference>
<feature type="domain" description="VOC" evidence="1">
    <location>
        <begin position="151"/>
        <end position="268"/>
    </location>
</feature>
<protein>
    <submittedName>
        <fullName evidence="2">Ring-cleaving dioxygenase mhqO</fullName>
    </submittedName>
</protein>
<dbReference type="InterPro" id="IPR004360">
    <property type="entry name" value="Glyas_Fos-R_dOase_dom"/>
</dbReference>
<dbReference type="InterPro" id="IPR037523">
    <property type="entry name" value="VOC_core"/>
</dbReference>
<proteinExistence type="predicted"/>
<reference evidence="3" key="1">
    <citation type="journal article" date="2019" name="Int. J. Syst. Evol. Microbiol.">
        <title>The Global Catalogue of Microorganisms (GCM) 10K type strain sequencing project: providing services to taxonomists for standard genome sequencing and annotation.</title>
        <authorList>
            <consortium name="The Broad Institute Genomics Platform"/>
            <consortium name="The Broad Institute Genome Sequencing Center for Infectious Disease"/>
            <person name="Wu L."/>
            <person name="Ma J."/>
        </authorList>
    </citation>
    <scope>NUCLEOTIDE SEQUENCE [LARGE SCALE GENOMIC DNA]</scope>
    <source>
        <strain evidence="3">CGMCC 1.15420</strain>
    </source>
</reference>
<dbReference type="InterPro" id="IPR029068">
    <property type="entry name" value="Glyas_Bleomycin-R_OHBP_Dase"/>
</dbReference>
<organism evidence="2 3">
    <name type="scientific">Paenibacillus aceti</name>
    <dbReference type="NCBI Taxonomy" id="1820010"/>
    <lineage>
        <taxon>Bacteria</taxon>
        <taxon>Bacillati</taxon>
        <taxon>Bacillota</taxon>
        <taxon>Bacilli</taxon>
        <taxon>Bacillales</taxon>
        <taxon>Paenibacillaceae</taxon>
        <taxon>Paenibacillus</taxon>
    </lineage>
</organism>
<dbReference type="Pfam" id="PF00903">
    <property type="entry name" value="Glyoxalase"/>
    <property type="match status" value="2"/>
</dbReference>
<comment type="caution">
    <text evidence="2">The sequence shown here is derived from an EMBL/GenBank/DDBJ whole genome shotgun (WGS) entry which is preliminary data.</text>
</comment>
<keyword evidence="2" id="KW-0560">Oxidoreductase</keyword>
<dbReference type="RefSeq" id="WP_120463911.1">
    <property type="nucleotide sequence ID" value="NZ_BMIW01000014.1"/>
</dbReference>
<accession>A0ABQ1VW80</accession>
<sequence length="314" mass="35106">MVKATAGIHHITAFVRSAQDTTDFYSGILGLRLVKKTVNFDAPEVYHLYFGDEVGHPGTVITFFPWPESRRGIVGNGQVGITTYAIPEGSLDFWTERLKKFNVSFTERNRFSEKSLHFTDKDGLQIELVERKGPKSTWSFGGVPADKAIMGFGGAVLYSTMPEQTAIVLESVLGLEKVGVEGAYARYKGFGEIGNIIDLNMGTVPAGKAGAGTVHHIAWRAKDDAEHAEWRTKVSASGLHPTPVVDRQYFNALYFREPGGILFEIATDPPGFTRDEEKERLGEKLMLPAWYEEHRELIEQHLENFEVRVLKEDQ</sequence>
<name>A0ABQ1VW80_9BACL</name>